<dbReference type="AlphaFoldDB" id="A0A3A4QZE0"/>
<name>A0A3A4QZE0_9BACT</name>
<evidence type="ECO:0000256" key="3">
    <source>
        <dbReference type="ARBA" id="ARBA00023235"/>
    </source>
</evidence>
<accession>A0A3A4QZE0</accession>
<dbReference type="InterPro" id="IPR036849">
    <property type="entry name" value="Enolase-like_C_sf"/>
</dbReference>
<proteinExistence type="inferred from homology"/>
<dbReference type="GO" id="GO:0046872">
    <property type="term" value="F:metal ion binding"/>
    <property type="evidence" value="ECO:0007669"/>
    <property type="project" value="UniProtKB-KW"/>
</dbReference>
<dbReference type="Pfam" id="PF02746">
    <property type="entry name" value="MR_MLE_N"/>
    <property type="match status" value="1"/>
</dbReference>
<comment type="similarity">
    <text evidence="1">Belongs to the mandelate racemase/muconate lactonizing enzyme family.</text>
</comment>
<dbReference type="InterPro" id="IPR029017">
    <property type="entry name" value="Enolase-like_N"/>
</dbReference>
<evidence type="ECO:0000313" key="6">
    <source>
        <dbReference type="Proteomes" id="UP000266426"/>
    </source>
</evidence>
<dbReference type="GO" id="GO:0016854">
    <property type="term" value="F:racemase and epimerase activity"/>
    <property type="evidence" value="ECO:0007669"/>
    <property type="project" value="UniProtKB-ARBA"/>
</dbReference>
<comment type="caution">
    <text evidence="5">The sequence shown here is derived from an EMBL/GenBank/DDBJ whole genome shotgun (WGS) entry which is preliminary data.</text>
</comment>
<protein>
    <recommendedName>
        <fullName evidence="4">Mandelate racemase/muconate lactonizing enzyme C-terminal domain-containing protein</fullName>
    </recommendedName>
</protein>
<dbReference type="PANTHER" id="PTHR48073:SF2">
    <property type="entry name" value="O-SUCCINYLBENZOATE SYNTHASE"/>
    <property type="match status" value="1"/>
</dbReference>
<feature type="domain" description="Mandelate racemase/muconate lactonizing enzyme C-terminal" evidence="4">
    <location>
        <begin position="150"/>
        <end position="246"/>
    </location>
</feature>
<dbReference type="Gene3D" id="3.30.390.10">
    <property type="entry name" value="Enolase-like, N-terminal domain"/>
    <property type="match status" value="1"/>
</dbReference>
<dbReference type="EMBL" id="QZJZ01000053">
    <property type="protein sequence ID" value="RJP59250.1"/>
    <property type="molecule type" value="Genomic_DNA"/>
</dbReference>
<sequence>MQLKKLTIYRVRIPFKQSFKHASAERFFAENLIVRCESSDGIAGWGETIAREYVTGESTESVIERYKAVPARIWQTPIVHPTDIEIVLDKAGLKDSHVARCGIEIALLDMLSAAMAKPLYEYLNTSWPELAKVCNRGPFWYGGAIGLASPLKTAVSALKMKLYRFKKVKLKLEKNLKQDQMRLKIVRAILGSKIDLRVDANEAWDMNYADAIVPALRAAGVSSVEQPFPKDNVDLNALFRSKHRFSVILDESACSLADAQRASQKNYADVLCIKLPKTGGFFNALSMIDFAQKNNMFIQLSCQVGESAILSAAGRHLAALCGNIRYLEGSFDRYLLKDNVSREDISFGFGGKAEILTQPGLGITVDTGKVEELATETIAIIS</sequence>
<dbReference type="InterPro" id="IPR013341">
    <property type="entry name" value="Mandelate_racemase_N_dom"/>
</dbReference>
<evidence type="ECO:0000313" key="5">
    <source>
        <dbReference type="EMBL" id="RJP59250.1"/>
    </source>
</evidence>
<dbReference type="Gene3D" id="3.20.20.120">
    <property type="entry name" value="Enolase-like C-terminal domain"/>
    <property type="match status" value="1"/>
</dbReference>
<dbReference type="PANTHER" id="PTHR48073">
    <property type="entry name" value="O-SUCCINYLBENZOATE SYNTHASE-RELATED"/>
    <property type="match status" value="1"/>
</dbReference>
<organism evidence="5 6">
    <name type="scientific">Candidatus Auribacter fodinae</name>
    <dbReference type="NCBI Taxonomy" id="2093366"/>
    <lineage>
        <taxon>Bacteria</taxon>
        <taxon>Pseudomonadati</taxon>
        <taxon>Candidatus Auribacterota</taxon>
        <taxon>Candidatus Auribacteria</taxon>
        <taxon>Candidatus Auribacterales</taxon>
        <taxon>Candidatus Auribacteraceae</taxon>
        <taxon>Candidatus Auribacter</taxon>
    </lineage>
</organism>
<dbReference type="InterPro" id="IPR029065">
    <property type="entry name" value="Enolase_C-like"/>
</dbReference>
<keyword evidence="2" id="KW-0479">Metal-binding</keyword>
<evidence type="ECO:0000256" key="1">
    <source>
        <dbReference type="ARBA" id="ARBA00008031"/>
    </source>
</evidence>
<evidence type="ECO:0000259" key="4">
    <source>
        <dbReference type="SMART" id="SM00922"/>
    </source>
</evidence>
<dbReference type="SUPFAM" id="SSF54826">
    <property type="entry name" value="Enolase N-terminal domain-like"/>
    <property type="match status" value="1"/>
</dbReference>
<dbReference type="PROSITE" id="PS00909">
    <property type="entry name" value="MR_MLE_2"/>
    <property type="match status" value="1"/>
</dbReference>
<reference evidence="5 6" key="1">
    <citation type="journal article" date="2017" name="ISME J.">
        <title>Energy and carbon metabolisms in a deep terrestrial subsurface fluid microbial community.</title>
        <authorList>
            <person name="Momper L."/>
            <person name="Jungbluth S.P."/>
            <person name="Lee M.D."/>
            <person name="Amend J.P."/>
        </authorList>
    </citation>
    <scope>NUCLEOTIDE SEQUENCE [LARGE SCALE GENOMIC DNA]</scope>
    <source>
        <strain evidence="5">SURF_26</strain>
    </source>
</reference>
<dbReference type="SMART" id="SM00922">
    <property type="entry name" value="MR_MLE"/>
    <property type="match status" value="1"/>
</dbReference>
<gene>
    <name evidence="5" type="ORF">C4541_06505</name>
</gene>
<dbReference type="SUPFAM" id="SSF51604">
    <property type="entry name" value="Enolase C-terminal domain-like"/>
    <property type="match status" value="1"/>
</dbReference>
<dbReference type="GO" id="GO:0009063">
    <property type="term" value="P:amino acid catabolic process"/>
    <property type="evidence" value="ECO:0007669"/>
    <property type="project" value="InterPro"/>
</dbReference>
<evidence type="ECO:0000256" key="2">
    <source>
        <dbReference type="ARBA" id="ARBA00022723"/>
    </source>
</evidence>
<dbReference type="Pfam" id="PF13378">
    <property type="entry name" value="MR_MLE_C"/>
    <property type="match status" value="1"/>
</dbReference>
<dbReference type="GO" id="GO:0006518">
    <property type="term" value="P:peptide metabolic process"/>
    <property type="evidence" value="ECO:0007669"/>
    <property type="project" value="UniProtKB-ARBA"/>
</dbReference>
<dbReference type="InterPro" id="IPR018110">
    <property type="entry name" value="Mandel_Rmase/mucon_lact_enz_CS"/>
</dbReference>
<dbReference type="SFLD" id="SFLDG00180">
    <property type="entry name" value="muconate_cycloisomerase"/>
    <property type="match status" value="1"/>
</dbReference>
<dbReference type="InterPro" id="IPR013342">
    <property type="entry name" value="Mandelate_racemase_C"/>
</dbReference>
<dbReference type="Proteomes" id="UP000266426">
    <property type="component" value="Unassembled WGS sequence"/>
</dbReference>
<keyword evidence="3" id="KW-0413">Isomerase</keyword>
<dbReference type="SFLD" id="SFLDS00001">
    <property type="entry name" value="Enolase"/>
    <property type="match status" value="1"/>
</dbReference>